<evidence type="ECO:0000313" key="3">
    <source>
        <dbReference type="EMBL" id="TFK24985.1"/>
    </source>
</evidence>
<organism evidence="3 4">
    <name type="scientific">Coprinopsis marcescibilis</name>
    <name type="common">Agaric fungus</name>
    <name type="synonym">Psathyrella marcescibilis</name>
    <dbReference type="NCBI Taxonomy" id="230819"/>
    <lineage>
        <taxon>Eukaryota</taxon>
        <taxon>Fungi</taxon>
        <taxon>Dikarya</taxon>
        <taxon>Basidiomycota</taxon>
        <taxon>Agaricomycotina</taxon>
        <taxon>Agaricomycetes</taxon>
        <taxon>Agaricomycetidae</taxon>
        <taxon>Agaricales</taxon>
        <taxon>Agaricineae</taxon>
        <taxon>Psathyrellaceae</taxon>
        <taxon>Coprinopsis</taxon>
    </lineage>
</organism>
<dbReference type="Proteomes" id="UP000307440">
    <property type="component" value="Unassembled WGS sequence"/>
</dbReference>
<name>A0A5C3KXH5_COPMA</name>
<sequence>MLATLKPNLRLLKASRNVSNKKATVGRNATSNSFPSMTERILLKCRPSKMRSRSSSQKLKRHRDPRSTSNRTWRPNKLHWMKQHERYKCLNRRGFPVLTFVQVEAKQSSHDNFKDRAQKMIRDLQGQKVALTKEKNELEAKISELQASGEESKKPDPALASLREERDKLLAEKASWSAAQAAPSDASGNWEAEKVELVRARDEALNNLKVAQDAAQKAAEEARNIRMQNVCGFRQIQTFLSDPQFRRSSRRGL</sequence>
<dbReference type="AlphaFoldDB" id="A0A5C3KXH5"/>
<reference evidence="3 4" key="1">
    <citation type="journal article" date="2019" name="Nat. Ecol. Evol.">
        <title>Megaphylogeny resolves global patterns of mushroom evolution.</title>
        <authorList>
            <person name="Varga T."/>
            <person name="Krizsan K."/>
            <person name="Foldi C."/>
            <person name="Dima B."/>
            <person name="Sanchez-Garcia M."/>
            <person name="Sanchez-Ramirez S."/>
            <person name="Szollosi G.J."/>
            <person name="Szarkandi J.G."/>
            <person name="Papp V."/>
            <person name="Albert L."/>
            <person name="Andreopoulos W."/>
            <person name="Angelini C."/>
            <person name="Antonin V."/>
            <person name="Barry K.W."/>
            <person name="Bougher N.L."/>
            <person name="Buchanan P."/>
            <person name="Buyck B."/>
            <person name="Bense V."/>
            <person name="Catcheside P."/>
            <person name="Chovatia M."/>
            <person name="Cooper J."/>
            <person name="Damon W."/>
            <person name="Desjardin D."/>
            <person name="Finy P."/>
            <person name="Geml J."/>
            <person name="Haridas S."/>
            <person name="Hughes K."/>
            <person name="Justo A."/>
            <person name="Karasinski D."/>
            <person name="Kautmanova I."/>
            <person name="Kiss B."/>
            <person name="Kocsube S."/>
            <person name="Kotiranta H."/>
            <person name="LaButti K.M."/>
            <person name="Lechner B.E."/>
            <person name="Liimatainen K."/>
            <person name="Lipzen A."/>
            <person name="Lukacs Z."/>
            <person name="Mihaltcheva S."/>
            <person name="Morgado L.N."/>
            <person name="Niskanen T."/>
            <person name="Noordeloos M.E."/>
            <person name="Ohm R.A."/>
            <person name="Ortiz-Santana B."/>
            <person name="Ovrebo C."/>
            <person name="Racz N."/>
            <person name="Riley R."/>
            <person name="Savchenko A."/>
            <person name="Shiryaev A."/>
            <person name="Soop K."/>
            <person name="Spirin V."/>
            <person name="Szebenyi C."/>
            <person name="Tomsovsky M."/>
            <person name="Tulloss R.E."/>
            <person name="Uehling J."/>
            <person name="Grigoriev I.V."/>
            <person name="Vagvolgyi C."/>
            <person name="Papp T."/>
            <person name="Martin F.M."/>
            <person name="Miettinen O."/>
            <person name="Hibbett D.S."/>
            <person name="Nagy L.G."/>
        </authorList>
    </citation>
    <scope>NUCLEOTIDE SEQUENCE [LARGE SCALE GENOMIC DNA]</scope>
    <source>
        <strain evidence="3 4">CBS 121175</strain>
    </source>
</reference>
<feature type="compositionally biased region" description="Basic residues" evidence="2">
    <location>
        <begin position="46"/>
        <end position="64"/>
    </location>
</feature>
<evidence type="ECO:0000256" key="1">
    <source>
        <dbReference type="SAM" id="Coils"/>
    </source>
</evidence>
<protein>
    <submittedName>
        <fullName evidence="3">Uncharacterized protein</fullName>
    </submittedName>
</protein>
<accession>A0A5C3KXH5</accession>
<evidence type="ECO:0000313" key="4">
    <source>
        <dbReference type="Proteomes" id="UP000307440"/>
    </source>
</evidence>
<proteinExistence type="predicted"/>
<dbReference type="STRING" id="230819.A0A5C3KXH5"/>
<keyword evidence="1" id="KW-0175">Coiled coil</keyword>
<keyword evidence="4" id="KW-1185">Reference proteome</keyword>
<feature type="coiled-coil region" evidence="1">
    <location>
        <begin position="114"/>
        <end position="228"/>
    </location>
</feature>
<feature type="region of interest" description="Disordered" evidence="2">
    <location>
        <begin position="46"/>
        <end position="73"/>
    </location>
</feature>
<dbReference type="EMBL" id="ML210192">
    <property type="protein sequence ID" value="TFK24985.1"/>
    <property type="molecule type" value="Genomic_DNA"/>
</dbReference>
<evidence type="ECO:0000256" key="2">
    <source>
        <dbReference type="SAM" id="MobiDB-lite"/>
    </source>
</evidence>
<gene>
    <name evidence="3" type="ORF">FA15DRAFT_384107</name>
</gene>